<keyword evidence="2" id="KW-0963">Cytoplasm</keyword>
<evidence type="ECO:0000256" key="1">
    <source>
        <dbReference type="ARBA" id="ARBA00004604"/>
    </source>
</evidence>
<dbReference type="InterPro" id="IPR019495">
    <property type="entry name" value="EXOSC1_C"/>
</dbReference>
<keyword evidence="3" id="KW-0271">Exosome</keyword>
<dbReference type="InterPro" id="IPR039771">
    <property type="entry name" value="Csl4"/>
</dbReference>
<dbReference type="SUPFAM" id="SSF50249">
    <property type="entry name" value="Nucleic acid-binding proteins"/>
    <property type="match status" value="1"/>
</dbReference>
<dbReference type="GO" id="GO:0000176">
    <property type="term" value="C:nuclear exosome (RNase complex)"/>
    <property type="evidence" value="ECO:0007669"/>
    <property type="project" value="TreeGrafter"/>
</dbReference>
<gene>
    <name evidence="5" type="ORF">RFI_04635</name>
</gene>
<evidence type="ECO:0000313" key="5">
    <source>
        <dbReference type="EMBL" id="ETO32483.1"/>
    </source>
</evidence>
<accession>X6P2X1</accession>
<comment type="caution">
    <text evidence="5">The sequence shown here is derived from an EMBL/GenBank/DDBJ whole genome shotgun (WGS) entry which is preliminary data.</text>
</comment>
<dbReference type="Gene3D" id="2.40.50.100">
    <property type="match status" value="1"/>
</dbReference>
<dbReference type="Proteomes" id="UP000023152">
    <property type="component" value="Unassembled WGS sequence"/>
</dbReference>
<keyword evidence="6" id="KW-1185">Reference proteome</keyword>
<feature type="domain" description="Exosome complex component CSL4 C-terminal" evidence="4">
    <location>
        <begin position="108"/>
        <end position="153"/>
    </location>
</feature>
<dbReference type="AlphaFoldDB" id="X6P2X1"/>
<dbReference type="GO" id="GO:0005730">
    <property type="term" value="C:nucleolus"/>
    <property type="evidence" value="ECO:0007669"/>
    <property type="project" value="UniProtKB-SubCell"/>
</dbReference>
<dbReference type="PANTHER" id="PTHR12686:SF8">
    <property type="entry name" value="EXOSOME COMPLEX COMPONENT CSL4"/>
    <property type="match status" value="1"/>
</dbReference>
<dbReference type="Pfam" id="PF10447">
    <property type="entry name" value="EXOSC1"/>
    <property type="match status" value="1"/>
</dbReference>
<proteinExistence type="predicted"/>
<evidence type="ECO:0000313" key="6">
    <source>
        <dbReference type="Proteomes" id="UP000023152"/>
    </source>
</evidence>
<sequence length="204" mass="23021">MQQKFVFPGDILVTADKDKDCKEGHGTYMDTIIQKNKVSTVVKSSVCGVTEATDKKMTVNVKHWKNRGYVIPKEGDTVLLKVTSIDMTSCKGEIIALCQSGKDLVLNATSIDKNHKMYGMIKKLNVRELDTDSVEIWKCFRPNDIVKAQIISLFHNYYHLTTAKEYLGVVMANSVFGHKMQPISWNSMQCPITKTIESRKVAKI</sequence>
<comment type="subcellular location">
    <subcellularLocation>
        <location evidence="1">Nucleus</location>
        <location evidence="1">Nucleolus</location>
    </subcellularLocation>
</comment>
<dbReference type="GO" id="GO:0006396">
    <property type="term" value="P:RNA processing"/>
    <property type="evidence" value="ECO:0007669"/>
    <property type="project" value="InterPro"/>
</dbReference>
<evidence type="ECO:0000256" key="3">
    <source>
        <dbReference type="ARBA" id="ARBA00022835"/>
    </source>
</evidence>
<name>X6P2X1_RETFI</name>
<evidence type="ECO:0000259" key="4">
    <source>
        <dbReference type="Pfam" id="PF10447"/>
    </source>
</evidence>
<dbReference type="InterPro" id="IPR012340">
    <property type="entry name" value="NA-bd_OB-fold"/>
</dbReference>
<reference evidence="5 6" key="1">
    <citation type="journal article" date="2013" name="Curr. Biol.">
        <title>The Genome of the Foraminiferan Reticulomyxa filosa.</title>
        <authorList>
            <person name="Glockner G."/>
            <person name="Hulsmann N."/>
            <person name="Schleicher M."/>
            <person name="Noegel A.A."/>
            <person name="Eichinger L."/>
            <person name="Gallinger C."/>
            <person name="Pawlowski J."/>
            <person name="Sierra R."/>
            <person name="Euteneuer U."/>
            <person name="Pillet L."/>
            <person name="Moustafa A."/>
            <person name="Platzer M."/>
            <person name="Groth M."/>
            <person name="Szafranski K."/>
            <person name="Schliwa M."/>
        </authorList>
    </citation>
    <scope>NUCLEOTIDE SEQUENCE [LARGE SCALE GENOMIC DNA]</scope>
</reference>
<dbReference type="PANTHER" id="PTHR12686">
    <property type="entry name" value="3'-5' EXORIBONUCLEASE CSL4-RELATED"/>
    <property type="match status" value="1"/>
</dbReference>
<protein>
    <recommendedName>
        <fullName evidence="4">Exosome complex component CSL4 C-terminal domain-containing protein</fullName>
    </recommendedName>
</protein>
<dbReference type="EMBL" id="ASPP01004175">
    <property type="protein sequence ID" value="ETO32483.1"/>
    <property type="molecule type" value="Genomic_DNA"/>
</dbReference>
<dbReference type="GO" id="GO:0003723">
    <property type="term" value="F:RNA binding"/>
    <property type="evidence" value="ECO:0007669"/>
    <property type="project" value="InterPro"/>
</dbReference>
<dbReference type="Gene3D" id="2.40.50.140">
    <property type="entry name" value="Nucleic acid-binding proteins"/>
    <property type="match status" value="1"/>
</dbReference>
<dbReference type="OrthoDB" id="440760at2759"/>
<organism evidence="5 6">
    <name type="scientific">Reticulomyxa filosa</name>
    <dbReference type="NCBI Taxonomy" id="46433"/>
    <lineage>
        <taxon>Eukaryota</taxon>
        <taxon>Sar</taxon>
        <taxon>Rhizaria</taxon>
        <taxon>Retaria</taxon>
        <taxon>Foraminifera</taxon>
        <taxon>Monothalamids</taxon>
        <taxon>Reticulomyxidae</taxon>
        <taxon>Reticulomyxa</taxon>
    </lineage>
</organism>
<dbReference type="GO" id="GO:0005737">
    <property type="term" value="C:cytoplasm"/>
    <property type="evidence" value="ECO:0007669"/>
    <property type="project" value="TreeGrafter"/>
</dbReference>
<evidence type="ECO:0000256" key="2">
    <source>
        <dbReference type="ARBA" id="ARBA00022490"/>
    </source>
</evidence>